<dbReference type="EMBL" id="ANNX02000030">
    <property type="protein sequence ID" value="KYC40217.1"/>
    <property type="molecule type" value="Genomic_DNA"/>
</dbReference>
<evidence type="ECO:0000259" key="1">
    <source>
        <dbReference type="Pfam" id="PF00326"/>
    </source>
</evidence>
<sequence length="206" mass="23130">MNYRGSTGYGREYRQKLNGEWGIVDVDDCVCGALYLVERGEVDANRLAISGGSAGGYTTLCALTFRNTFKAGASYYGVSDTEALARDTHKFESRYLDGLIGPYPQQRQLYQERSPIHFTDRLACPIIFFQGLEDKVVLPNQSEAMVEVLRRKGLPVAYVAFAGEQHGFRNAQNIKRALDGELYFYSRIFGFELAEPVEPVEIENLS</sequence>
<dbReference type="InterPro" id="IPR050585">
    <property type="entry name" value="Xaa-Pro_dipeptidyl-ppase/CocE"/>
</dbReference>
<dbReference type="SUPFAM" id="SSF53474">
    <property type="entry name" value="alpha/beta-Hydrolases"/>
    <property type="match status" value="1"/>
</dbReference>
<dbReference type="Gene3D" id="3.40.50.1820">
    <property type="entry name" value="alpha/beta hydrolase"/>
    <property type="match status" value="1"/>
</dbReference>
<dbReference type="InterPro" id="IPR029058">
    <property type="entry name" value="AB_hydrolase_fold"/>
</dbReference>
<dbReference type="Pfam" id="PF00326">
    <property type="entry name" value="Peptidase_S9"/>
    <property type="match status" value="1"/>
</dbReference>
<dbReference type="InterPro" id="IPR001375">
    <property type="entry name" value="Peptidase_S9_cat"/>
</dbReference>
<name>A0A139X677_9CYAN</name>
<keyword evidence="3" id="KW-1185">Reference proteome</keyword>
<protein>
    <submittedName>
        <fullName evidence="2">Peptidase S9</fullName>
    </submittedName>
</protein>
<evidence type="ECO:0000313" key="2">
    <source>
        <dbReference type="EMBL" id="KYC40217.1"/>
    </source>
</evidence>
<dbReference type="STRING" id="128403.WA1_27150"/>
<dbReference type="RefSeq" id="WP_017749952.1">
    <property type="nucleotide sequence ID" value="NZ_KQ976354.1"/>
</dbReference>
<dbReference type="AlphaFoldDB" id="A0A139X677"/>
<accession>A0A139X677</accession>
<dbReference type="PANTHER" id="PTHR43056">
    <property type="entry name" value="PEPTIDASE S9 PROLYL OLIGOPEPTIDASE"/>
    <property type="match status" value="1"/>
</dbReference>
<proteinExistence type="predicted"/>
<dbReference type="Proteomes" id="UP000076925">
    <property type="component" value="Unassembled WGS sequence"/>
</dbReference>
<evidence type="ECO:0000313" key="3">
    <source>
        <dbReference type="Proteomes" id="UP000076925"/>
    </source>
</evidence>
<reference evidence="2 3" key="1">
    <citation type="journal article" date="2013" name="Genome Biol. Evol.">
        <title>Genomes of Stigonematalean cyanobacteria (subsection V) and the evolution of oxygenic photosynthesis from prokaryotes to plastids.</title>
        <authorList>
            <person name="Dagan T."/>
            <person name="Roettger M."/>
            <person name="Stucken K."/>
            <person name="Landan G."/>
            <person name="Koch R."/>
            <person name="Major P."/>
            <person name="Gould S.B."/>
            <person name="Goremykin V.V."/>
            <person name="Rippka R."/>
            <person name="Tandeau de Marsac N."/>
            <person name="Gugger M."/>
            <person name="Lockhart P.J."/>
            <person name="Allen J.F."/>
            <person name="Brune I."/>
            <person name="Maus I."/>
            <person name="Puhler A."/>
            <person name="Martin W.F."/>
        </authorList>
    </citation>
    <scope>NUCLEOTIDE SEQUENCE [LARGE SCALE GENOMIC DNA]</scope>
    <source>
        <strain evidence="2 3">PCC 7110</strain>
    </source>
</reference>
<gene>
    <name evidence="2" type="ORF">WA1_27150</name>
</gene>
<dbReference type="GO" id="GO:0008236">
    <property type="term" value="F:serine-type peptidase activity"/>
    <property type="evidence" value="ECO:0007669"/>
    <property type="project" value="InterPro"/>
</dbReference>
<dbReference type="GO" id="GO:0006508">
    <property type="term" value="P:proteolysis"/>
    <property type="evidence" value="ECO:0007669"/>
    <property type="project" value="InterPro"/>
</dbReference>
<organism evidence="2 3">
    <name type="scientific">Scytonema hofmannii PCC 7110</name>
    <dbReference type="NCBI Taxonomy" id="128403"/>
    <lineage>
        <taxon>Bacteria</taxon>
        <taxon>Bacillati</taxon>
        <taxon>Cyanobacteriota</taxon>
        <taxon>Cyanophyceae</taxon>
        <taxon>Nostocales</taxon>
        <taxon>Scytonemataceae</taxon>
        <taxon>Scytonema</taxon>
    </lineage>
</organism>
<comment type="caution">
    <text evidence="2">The sequence shown here is derived from an EMBL/GenBank/DDBJ whole genome shotgun (WGS) entry which is preliminary data.</text>
</comment>
<dbReference type="PANTHER" id="PTHR43056:SF5">
    <property type="entry name" value="PEPTIDASE S9 PROLYL OLIGOPEPTIDASE CATALYTIC DOMAIN-CONTAINING PROTEIN"/>
    <property type="match status" value="1"/>
</dbReference>
<feature type="domain" description="Peptidase S9 prolyl oligopeptidase catalytic" evidence="1">
    <location>
        <begin position="2"/>
        <end position="190"/>
    </location>
</feature>